<proteinExistence type="inferred from homology"/>
<keyword evidence="12" id="KW-1185">Reference proteome</keyword>
<dbReference type="EMBL" id="FOEP01000003">
    <property type="protein sequence ID" value="SEP93933.1"/>
    <property type="molecule type" value="Genomic_DNA"/>
</dbReference>
<accession>A0A1H9BZE9</accession>
<comment type="subcellular location">
    <subcellularLocation>
        <location evidence="1 9">Cell membrane</location>
        <topology evidence="1 9">Multi-pass membrane protein</topology>
    </subcellularLocation>
</comment>
<feature type="transmembrane region" description="Helical" evidence="9">
    <location>
        <begin position="91"/>
        <end position="120"/>
    </location>
</feature>
<evidence type="ECO:0000256" key="3">
    <source>
        <dbReference type="ARBA" id="ARBA00022475"/>
    </source>
</evidence>
<dbReference type="PANTHER" id="PTHR43386">
    <property type="entry name" value="OLIGOPEPTIDE TRANSPORT SYSTEM PERMEASE PROTEIN APPC"/>
    <property type="match status" value="1"/>
</dbReference>
<dbReference type="InterPro" id="IPR035906">
    <property type="entry name" value="MetI-like_sf"/>
</dbReference>
<name>A0A1H9BZE9_9RHOB</name>
<dbReference type="GO" id="GO:0055085">
    <property type="term" value="P:transmembrane transport"/>
    <property type="evidence" value="ECO:0007669"/>
    <property type="project" value="InterPro"/>
</dbReference>
<dbReference type="CDD" id="cd06261">
    <property type="entry name" value="TM_PBP2"/>
    <property type="match status" value="1"/>
</dbReference>
<evidence type="ECO:0000256" key="1">
    <source>
        <dbReference type="ARBA" id="ARBA00004651"/>
    </source>
</evidence>
<dbReference type="PANTHER" id="PTHR43386:SF1">
    <property type="entry name" value="D,D-DIPEPTIDE TRANSPORT SYSTEM PERMEASE PROTEIN DDPC-RELATED"/>
    <property type="match status" value="1"/>
</dbReference>
<evidence type="ECO:0000256" key="5">
    <source>
        <dbReference type="ARBA" id="ARBA00022856"/>
    </source>
</evidence>
<evidence type="ECO:0000256" key="4">
    <source>
        <dbReference type="ARBA" id="ARBA00022692"/>
    </source>
</evidence>
<dbReference type="GO" id="GO:0015833">
    <property type="term" value="P:peptide transport"/>
    <property type="evidence" value="ECO:0007669"/>
    <property type="project" value="UniProtKB-KW"/>
</dbReference>
<organism evidence="11 12">
    <name type="scientific">Thalassovita taeanensis</name>
    <dbReference type="NCBI Taxonomy" id="657014"/>
    <lineage>
        <taxon>Bacteria</taxon>
        <taxon>Pseudomonadati</taxon>
        <taxon>Pseudomonadota</taxon>
        <taxon>Alphaproteobacteria</taxon>
        <taxon>Rhodobacterales</taxon>
        <taxon>Roseobacteraceae</taxon>
        <taxon>Thalassovita</taxon>
    </lineage>
</organism>
<feature type="domain" description="ABC transmembrane type-1" evidence="10">
    <location>
        <begin position="1"/>
        <end position="163"/>
    </location>
</feature>
<dbReference type="InterPro" id="IPR000515">
    <property type="entry name" value="MetI-like"/>
</dbReference>
<evidence type="ECO:0000256" key="2">
    <source>
        <dbReference type="ARBA" id="ARBA00022448"/>
    </source>
</evidence>
<keyword evidence="7 9" id="KW-1133">Transmembrane helix</keyword>
<dbReference type="InterPro" id="IPR050366">
    <property type="entry name" value="BP-dependent_transpt_permease"/>
</dbReference>
<dbReference type="PROSITE" id="PS50928">
    <property type="entry name" value="ABC_TM1"/>
    <property type="match status" value="1"/>
</dbReference>
<reference evidence="11 12" key="1">
    <citation type="submission" date="2016-10" db="EMBL/GenBank/DDBJ databases">
        <authorList>
            <person name="de Groot N.N."/>
        </authorList>
    </citation>
    <scope>NUCLEOTIDE SEQUENCE [LARGE SCALE GENOMIC DNA]</scope>
    <source>
        <strain evidence="11 12">DSM 22007</strain>
    </source>
</reference>
<dbReference type="Pfam" id="PF00528">
    <property type="entry name" value="BPD_transp_1"/>
    <property type="match status" value="1"/>
</dbReference>
<keyword evidence="5" id="KW-0571">Peptide transport</keyword>
<gene>
    <name evidence="11" type="ORF">SAMN04488092_10351</name>
</gene>
<evidence type="ECO:0000259" key="10">
    <source>
        <dbReference type="PROSITE" id="PS50928"/>
    </source>
</evidence>
<protein>
    <submittedName>
        <fullName evidence="11">Binding-protein-dependent transport system inner membrane component</fullName>
    </submittedName>
</protein>
<feature type="transmembrane region" description="Helical" evidence="9">
    <location>
        <begin position="23"/>
        <end position="50"/>
    </location>
</feature>
<sequence length="179" mass="18966">MWGGWIDGSVMAAIDLTWCFPEILLALLLVVMMGPGSISTMLAIAIAYLAQFARLTRTQIARLRGATFVEASRSMGAGPTHIWLRRLRPNAIAPIVIVAILTVGNAILLEATLGFFGMGAQPPVPSWGGMMNADSVQMFTVPWVIICPGAGSALSVIAINLLGGGLLRGLDVRHRASKV</sequence>
<evidence type="ECO:0000256" key="7">
    <source>
        <dbReference type="ARBA" id="ARBA00022989"/>
    </source>
</evidence>
<keyword evidence="2 9" id="KW-0813">Transport</keyword>
<keyword evidence="3" id="KW-1003">Cell membrane</keyword>
<dbReference type="STRING" id="657014.SAMN04488092_10351"/>
<feature type="transmembrane region" description="Helical" evidence="9">
    <location>
        <begin position="140"/>
        <end position="167"/>
    </location>
</feature>
<keyword evidence="8 9" id="KW-0472">Membrane</keyword>
<evidence type="ECO:0000256" key="8">
    <source>
        <dbReference type="ARBA" id="ARBA00023136"/>
    </source>
</evidence>
<evidence type="ECO:0000256" key="6">
    <source>
        <dbReference type="ARBA" id="ARBA00022927"/>
    </source>
</evidence>
<dbReference type="AlphaFoldDB" id="A0A1H9BZE9"/>
<keyword evidence="4 9" id="KW-0812">Transmembrane</keyword>
<evidence type="ECO:0000256" key="9">
    <source>
        <dbReference type="RuleBase" id="RU363032"/>
    </source>
</evidence>
<keyword evidence="6" id="KW-0653">Protein transport</keyword>
<dbReference type="Proteomes" id="UP000198634">
    <property type="component" value="Unassembled WGS sequence"/>
</dbReference>
<evidence type="ECO:0000313" key="11">
    <source>
        <dbReference type="EMBL" id="SEP93933.1"/>
    </source>
</evidence>
<dbReference type="GO" id="GO:0005886">
    <property type="term" value="C:plasma membrane"/>
    <property type="evidence" value="ECO:0007669"/>
    <property type="project" value="UniProtKB-SubCell"/>
</dbReference>
<dbReference type="SUPFAM" id="SSF161098">
    <property type="entry name" value="MetI-like"/>
    <property type="match status" value="1"/>
</dbReference>
<dbReference type="Gene3D" id="1.10.3720.10">
    <property type="entry name" value="MetI-like"/>
    <property type="match status" value="1"/>
</dbReference>
<dbReference type="GO" id="GO:0015031">
    <property type="term" value="P:protein transport"/>
    <property type="evidence" value="ECO:0007669"/>
    <property type="project" value="UniProtKB-KW"/>
</dbReference>
<comment type="similarity">
    <text evidence="9">Belongs to the binding-protein-dependent transport system permease family.</text>
</comment>
<evidence type="ECO:0000313" key="12">
    <source>
        <dbReference type="Proteomes" id="UP000198634"/>
    </source>
</evidence>